<dbReference type="Proteomes" id="UP000319731">
    <property type="component" value="Unassembled WGS sequence"/>
</dbReference>
<dbReference type="RefSeq" id="XP_031027873.1">
    <property type="nucleotide sequence ID" value="XM_031166193.1"/>
</dbReference>
<dbReference type="GO" id="GO:0009263">
    <property type="term" value="P:deoxyribonucleotide biosynthetic process"/>
    <property type="evidence" value="ECO:0007669"/>
    <property type="project" value="InterPro"/>
</dbReference>
<dbReference type="PANTHER" id="PTHR23409">
    <property type="entry name" value="RIBONUCLEOSIDE-DIPHOSPHATE REDUCTASE SMALL CHAIN"/>
    <property type="match status" value="1"/>
</dbReference>
<dbReference type="InterPro" id="IPR000358">
    <property type="entry name" value="RNR_small_fam"/>
</dbReference>
<evidence type="ECO:0000313" key="4">
    <source>
        <dbReference type="Proteomes" id="UP000319731"/>
    </source>
</evidence>
<reference evidence="3 4" key="1">
    <citation type="journal article" date="2019" name="Sci. Rep.">
        <title>Comparative genomics of chytrid fungi reveal insights into the obligate biotrophic and pathogenic lifestyle of Synchytrium endobioticum.</title>
        <authorList>
            <person name="van de Vossenberg B.T.L.H."/>
            <person name="Warris S."/>
            <person name="Nguyen H.D.T."/>
            <person name="van Gent-Pelzer M.P.E."/>
            <person name="Joly D.L."/>
            <person name="van de Geest H.C."/>
            <person name="Bonants P.J.M."/>
            <person name="Smith D.S."/>
            <person name="Levesque C.A."/>
            <person name="van der Lee T.A.J."/>
        </authorList>
    </citation>
    <scope>NUCLEOTIDE SEQUENCE [LARGE SCALE GENOMIC DNA]</scope>
    <source>
        <strain evidence="3 4">JEL517</strain>
    </source>
</reference>
<dbReference type="STRING" id="1806994.A0A507CFM2"/>
<dbReference type="EMBL" id="QEAO01000001">
    <property type="protein sequence ID" value="TPX38158.1"/>
    <property type="molecule type" value="Genomic_DNA"/>
</dbReference>
<dbReference type="CDD" id="cd01049">
    <property type="entry name" value="RNRR2"/>
    <property type="match status" value="1"/>
</dbReference>
<sequence>MLAGDSSDFVSPRKQLSNNISKLALDEDWDDVGAITKSKLASYKEEAILKHNPKRFVLFPIQYHEIWQGYKNCEAKFWSAEEIELSDDAEGWNKLSGKERTFVLQCLSLLGTGDGGDNINRLNSEIQIPEARCFYGFQIMQRHVHLELIGVLTDLFSTRPDDREIGLTAIKELSAVQKRSAWLATHVLESDEHFSNRNAAVAIFMNVFMCTIGAALLHLTRPGEKRTHCTPNTPLPGMIRALAKVQRDIDTYDAFCNLVARHMVNRPTQQIIHRLTADAVAIEKQLITELFGLFGGSVKLVSTTLDLARLTKYVEVVADRALVRLGLAKLYNTDPASALPEIDTVLKEEKDKEEQASGAVSTGAVTKTDASMNTRQEFSISEDF</sequence>
<dbReference type="PANTHER" id="PTHR23409:SF18">
    <property type="entry name" value="RIBONUCLEOSIDE-DIPHOSPHATE REDUCTASE SUBUNIT M2"/>
    <property type="match status" value="1"/>
</dbReference>
<proteinExistence type="inferred from homology"/>
<dbReference type="OrthoDB" id="2093646at2759"/>
<feature type="region of interest" description="Disordered" evidence="2">
    <location>
        <begin position="349"/>
        <end position="384"/>
    </location>
</feature>
<dbReference type="GO" id="GO:0016491">
    <property type="term" value="F:oxidoreductase activity"/>
    <property type="evidence" value="ECO:0007669"/>
    <property type="project" value="InterPro"/>
</dbReference>
<organism evidence="3 4">
    <name type="scientific">Synchytrium microbalum</name>
    <dbReference type="NCBI Taxonomy" id="1806994"/>
    <lineage>
        <taxon>Eukaryota</taxon>
        <taxon>Fungi</taxon>
        <taxon>Fungi incertae sedis</taxon>
        <taxon>Chytridiomycota</taxon>
        <taxon>Chytridiomycota incertae sedis</taxon>
        <taxon>Chytridiomycetes</taxon>
        <taxon>Synchytriales</taxon>
        <taxon>Synchytriaceae</taxon>
        <taxon>Synchytrium</taxon>
    </lineage>
</organism>
<name>A0A507CFM2_9FUNG</name>
<protein>
    <submittedName>
        <fullName evidence="3">Ribonucleoside-diphosphate reductase</fullName>
    </submittedName>
</protein>
<dbReference type="SUPFAM" id="SSF47240">
    <property type="entry name" value="Ferritin-like"/>
    <property type="match status" value="1"/>
</dbReference>
<dbReference type="GeneID" id="42001490"/>
<dbReference type="Pfam" id="PF00268">
    <property type="entry name" value="Ribonuc_red_sm"/>
    <property type="match status" value="1"/>
</dbReference>
<dbReference type="InterPro" id="IPR012348">
    <property type="entry name" value="RNR-like"/>
</dbReference>
<evidence type="ECO:0000313" key="3">
    <source>
        <dbReference type="EMBL" id="TPX38158.1"/>
    </source>
</evidence>
<accession>A0A507CFM2</accession>
<evidence type="ECO:0000256" key="2">
    <source>
        <dbReference type="SAM" id="MobiDB-lite"/>
    </source>
</evidence>
<evidence type="ECO:0000256" key="1">
    <source>
        <dbReference type="ARBA" id="ARBA00009303"/>
    </source>
</evidence>
<dbReference type="Gene3D" id="1.10.620.20">
    <property type="entry name" value="Ribonucleotide Reductase, subunit A"/>
    <property type="match status" value="1"/>
</dbReference>
<dbReference type="InterPro" id="IPR033909">
    <property type="entry name" value="RNR_small"/>
</dbReference>
<feature type="compositionally biased region" description="Polar residues" evidence="2">
    <location>
        <begin position="358"/>
        <end position="384"/>
    </location>
</feature>
<dbReference type="InterPro" id="IPR009078">
    <property type="entry name" value="Ferritin-like_SF"/>
</dbReference>
<comment type="similarity">
    <text evidence="1">Belongs to the ribonucleoside diphosphate reductase small chain family.</text>
</comment>
<comment type="caution">
    <text evidence="3">The sequence shown here is derived from an EMBL/GenBank/DDBJ whole genome shotgun (WGS) entry which is preliminary data.</text>
</comment>
<keyword evidence="4" id="KW-1185">Reference proteome</keyword>
<dbReference type="AlphaFoldDB" id="A0A507CFM2"/>
<gene>
    <name evidence="3" type="primary">SMI263</name>
    <name evidence="3" type="ORF">SmJEL517_g00263</name>
</gene>